<evidence type="ECO:0000313" key="4">
    <source>
        <dbReference type="Proteomes" id="UP000383932"/>
    </source>
</evidence>
<feature type="transmembrane region" description="Helical" evidence="2">
    <location>
        <begin position="21"/>
        <end position="40"/>
    </location>
</feature>
<keyword evidence="4" id="KW-1185">Reference proteome</keyword>
<proteinExistence type="predicted"/>
<comment type="caution">
    <text evidence="3">The sequence shown here is derived from an EMBL/GenBank/DDBJ whole genome shotgun (WGS) entry which is preliminary data.</text>
</comment>
<reference evidence="3 4" key="1">
    <citation type="journal article" date="2019" name="Fungal Biol. Biotechnol.">
        <title>Draft genome sequence of fastidious pathogen Ceratobasidium theobromae, which causes vascular-streak dieback in Theobroma cacao.</title>
        <authorList>
            <person name="Ali S.S."/>
            <person name="Asman A."/>
            <person name="Shao J."/>
            <person name="Firmansyah A.P."/>
            <person name="Susilo A.W."/>
            <person name="Rosmana A."/>
            <person name="McMahon P."/>
            <person name="Junaid M."/>
            <person name="Guest D."/>
            <person name="Kheng T.Y."/>
            <person name="Meinhardt L.W."/>
            <person name="Bailey B.A."/>
        </authorList>
    </citation>
    <scope>NUCLEOTIDE SEQUENCE [LARGE SCALE GENOMIC DNA]</scope>
    <source>
        <strain evidence="3 4">CT2</strain>
    </source>
</reference>
<name>A0A5N5QC99_9AGAM</name>
<dbReference type="OrthoDB" id="3227349at2759"/>
<keyword evidence="2" id="KW-1133">Transmembrane helix</keyword>
<evidence type="ECO:0000256" key="2">
    <source>
        <dbReference type="SAM" id="Phobius"/>
    </source>
</evidence>
<dbReference type="Proteomes" id="UP000383932">
    <property type="component" value="Unassembled WGS sequence"/>
</dbReference>
<protein>
    <submittedName>
        <fullName evidence="3">Transmembrane protein</fullName>
    </submittedName>
</protein>
<evidence type="ECO:0000256" key="1">
    <source>
        <dbReference type="SAM" id="MobiDB-lite"/>
    </source>
</evidence>
<gene>
    <name evidence="3" type="ORF">CTheo_7489</name>
</gene>
<dbReference type="EMBL" id="SSOP01000322">
    <property type="protein sequence ID" value="KAB5589068.1"/>
    <property type="molecule type" value="Genomic_DNA"/>
</dbReference>
<evidence type="ECO:0000313" key="3">
    <source>
        <dbReference type="EMBL" id="KAB5589068.1"/>
    </source>
</evidence>
<organism evidence="3 4">
    <name type="scientific">Ceratobasidium theobromae</name>
    <dbReference type="NCBI Taxonomy" id="1582974"/>
    <lineage>
        <taxon>Eukaryota</taxon>
        <taxon>Fungi</taxon>
        <taxon>Dikarya</taxon>
        <taxon>Basidiomycota</taxon>
        <taxon>Agaricomycotina</taxon>
        <taxon>Agaricomycetes</taxon>
        <taxon>Cantharellales</taxon>
        <taxon>Ceratobasidiaceae</taxon>
        <taxon>Ceratobasidium</taxon>
    </lineage>
</organism>
<keyword evidence="2 3" id="KW-0812">Transmembrane</keyword>
<feature type="compositionally biased region" description="Basic and acidic residues" evidence="1">
    <location>
        <begin position="237"/>
        <end position="248"/>
    </location>
</feature>
<feature type="region of interest" description="Disordered" evidence="1">
    <location>
        <begin position="226"/>
        <end position="276"/>
    </location>
</feature>
<dbReference type="AlphaFoldDB" id="A0A5N5QC99"/>
<accession>A0A5N5QC99</accession>
<keyword evidence="2" id="KW-0472">Membrane</keyword>
<sequence>MHTSRFVSYVFRSFIPGKFSRFCILGVDVVGVPLLLIYGIPQSKTLAVVGWFGLRFALTGLCYLEHCRECQSGVRPQLKDTKSSNLVSRKLCASQVVEVSQVSPEEPIDSSQSTSGITMMTPGTQDVKSEVSAPTVELARVEFPRMESEFSEIRNATENGGSRTIRTISLSSAGSETSVWSECQTPPRSAVELPVELEYVEESLETPRPHGAEWFGIRQDEVLQRGGNTPKSIASQDTDHSGLPEPHENSPITSTAGSPKIPLRRKRSKYSARPLVPMKSSASLHLSQVTFDKPEAFTS</sequence>
<feature type="compositionally biased region" description="Polar residues" evidence="1">
    <location>
        <begin position="226"/>
        <end position="236"/>
    </location>
</feature>